<sequence length="422" mass="47383">MAKFSLVGDEEDGEGPSDARRKRQRTSFASASASTSTSNGVGITFEENQPPPQPLPLTVDQHEQEEEAESEEEEEEEEQQQLEEEEGAYGEQEAEERDPEEEIEEIDQVPFSTLRVVTRSRSSSKSIGLSSAADQEGSISVKLTDPDVLDCSICYEPLAIPVFQLMLGMSYAMAAHGLPDKFVVWQPMDHCSRFMHAEYCENGHVACSSCCGKIEHKCPSCSWPIGYNRCRAIEKVLEAVRISCSNTKYGCKELVRYSDKKSHESTCIHSPCSCPHPGCNVVSSAGNLYQHFRCKHLDCAVRFQYNRTFNVALDANERFQILQEQDEGVIFLLNNSSELLGNLLTVSCIWNRSFSGFFYDIVAKSQGNSLRLQSFTECTKRRSNSILVTTGFLLVPQNFRNSSNELKLELCIWSKDSFPTNF</sequence>
<keyword evidence="2 5" id="KW-0863">Zinc-finger</keyword>
<reference evidence="9" key="1">
    <citation type="submission" date="2025-08" db="UniProtKB">
        <authorList>
            <consortium name="RefSeq"/>
        </authorList>
    </citation>
    <scope>IDENTIFICATION</scope>
    <source>
        <tissue evidence="9">Seedling</tissue>
    </source>
</reference>
<evidence type="ECO:0000259" key="7">
    <source>
        <dbReference type="PROSITE" id="PS51081"/>
    </source>
</evidence>
<feature type="compositionally biased region" description="Low complexity" evidence="6">
    <location>
        <begin position="26"/>
        <end position="38"/>
    </location>
</feature>
<proteinExistence type="predicted"/>
<keyword evidence="8" id="KW-1185">Reference proteome</keyword>
<keyword evidence="1" id="KW-0479">Metal-binding</keyword>
<evidence type="ECO:0000256" key="2">
    <source>
        <dbReference type="ARBA" id="ARBA00022771"/>
    </source>
</evidence>
<evidence type="ECO:0000313" key="8">
    <source>
        <dbReference type="Proteomes" id="UP001652623"/>
    </source>
</evidence>
<dbReference type="SUPFAM" id="SSF49599">
    <property type="entry name" value="TRAF domain-like"/>
    <property type="match status" value="1"/>
</dbReference>
<dbReference type="InterPro" id="IPR013083">
    <property type="entry name" value="Znf_RING/FYVE/PHD"/>
</dbReference>
<dbReference type="PANTHER" id="PTHR46632:SF16">
    <property type="entry name" value="E3 UBIQUITIN-PROTEIN LIGASE SINA-LIKE 10"/>
    <property type="match status" value="1"/>
</dbReference>
<dbReference type="RefSeq" id="XP_048327787.2">
    <property type="nucleotide sequence ID" value="XM_048471830.2"/>
</dbReference>
<dbReference type="PROSITE" id="PS51081">
    <property type="entry name" value="ZF_SIAH"/>
    <property type="match status" value="1"/>
</dbReference>
<evidence type="ECO:0000256" key="1">
    <source>
        <dbReference type="ARBA" id="ARBA00022723"/>
    </source>
</evidence>
<name>A0ABM3IGB8_ZIZJJ</name>
<dbReference type="Pfam" id="PF21361">
    <property type="entry name" value="Sina_ZnF"/>
    <property type="match status" value="1"/>
</dbReference>
<dbReference type="Gene3D" id="3.30.40.10">
    <property type="entry name" value="Zinc/RING finger domain, C3HC4 (zinc finger)"/>
    <property type="match status" value="1"/>
</dbReference>
<organism evidence="8 9">
    <name type="scientific">Ziziphus jujuba</name>
    <name type="common">Chinese jujube</name>
    <name type="synonym">Ziziphus sativa</name>
    <dbReference type="NCBI Taxonomy" id="326968"/>
    <lineage>
        <taxon>Eukaryota</taxon>
        <taxon>Viridiplantae</taxon>
        <taxon>Streptophyta</taxon>
        <taxon>Embryophyta</taxon>
        <taxon>Tracheophyta</taxon>
        <taxon>Spermatophyta</taxon>
        <taxon>Magnoliopsida</taxon>
        <taxon>eudicotyledons</taxon>
        <taxon>Gunneridae</taxon>
        <taxon>Pentapetalae</taxon>
        <taxon>rosids</taxon>
        <taxon>fabids</taxon>
        <taxon>Rosales</taxon>
        <taxon>Rhamnaceae</taxon>
        <taxon>Paliureae</taxon>
        <taxon>Ziziphus</taxon>
    </lineage>
</organism>
<feature type="region of interest" description="Disordered" evidence="6">
    <location>
        <begin position="1"/>
        <end position="109"/>
    </location>
</feature>
<dbReference type="PANTHER" id="PTHR46632">
    <property type="entry name" value="E3 UBIQUITIN-PROTEIN LIGASE SINA-LIKE 4"/>
    <property type="match status" value="1"/>
</dbReference>
<keyword evidence="3" id="KW-0862">Zinc</keyword>
<dbReference type="InterPro" id="IPR013010">
    <property type="entry name" value="Znf_SIAH"/>
</dbReference>
<comment type="function">
    <text evidence="4">E3 ubiquitin-protein ligase that mediates ubiquitination and subsequent proteasomal degradation of target proteins. E3 ubiquitin ligases accept ubiquitin from an E2 ubiquitin-conjugating enzyme in the form of a thioester and then directly transfers the ubiquitin to targeted substrates. It probably triggers the ubiquitin-mediated degradation of different substrates.</text>
</comment>
<feature type="domain" description="SIAH-type" evidence="7">
    <location>
        <begin position="239"/>
        <end position="297"/>
    </location>
</feature>
<dbReference type="InterPro" id="IPR044286">
    <property type="entry name" value="SINL_plant"/>
</dbReference>
<evidence type="ECO:0000256" key="4">
    <source>
        <dbReference type="ARBA" id="ARBA00024004"/>
    </source>
</evidence>
<evidence type="ECO:0000256" key="5">
    <source>
        <dbReference type="PROSITE-ProRule" id="PRU00455"/>
    </source>
</evidence>
<evidence type="ECO:0000256" key="3">
    <source>
        <dbReference type="ARBA" id="ARBA00022833"/>
    </source>
</evidence>
<dbReference type="GeneID" id="107416266"/>
<gene>
    <name evidence="9" type="primary">LOC107416266</name>
</gene>
<evidence type="ECO:0000256" key="6">
    <source>
        <dbReference type="SAM" id="MobiDB-lite"/>
    </source>
</evidence>
<feature type="compositionally biased region" description="Acidic residues" evidence="6">
    <location>
        <begin position="63"/>
        <end position="107"/>
    </location>
</feature>
<evidence type="ECO:0000313" key="9">
    <source>
        <dbReference type="RefSeq" id="XP_048327787.2"/>
    </source>
</evidence>
<accession>A0ABM3IGB8</accession>
<dbReference type="Proteomes" id="UP001652623">
    <property type="component" value="Chromosome 4"/>
</dbReference>
<protein>
    <submittedName>
        <fullName evidence="9">E3 ubiquitin-protein ligase SINA-like 10 isoform X1</fullName>
    </submittedName>
</protein>